<name>A0A0P7I0M5_9RHOB</name>
<dbReference type="AlphaFoldDB" id="A0A0P7I0M5"/>
<sequence>MRRFLGRNRIKRGEDPRKTTCNFNILDYVEDVVPHYDWFNGHVEYATDEVIAPRPRWSK</sequence>
<evidence type="ECO:0000313" key="1">
    <source>
        <dbReference type="EMBL" id="KPN62380.1"/>
    </source>
</evidence>
<reference evidence="1 2" key="1">
    <citation type="submission" date="2015-09" db="EMBL/GenBank/DDBJ databases">
        <title>Draft genome sequence of Aliiroseovarius crassostreae CV919-312TSm, the causative agent of Roseovarius Oyster Disease (formerly Juvenile Oyster Disease).</title>
        <authorList>
            <person name="Kessner L."/>
            <person name="Spinard E."/>
            <person name="Nelson D."/>
        </authorList>
    </citation>
    <scope>NUCLEOTIDE SEQUENCE [LARGE SCALE GENOMIC DNA]</scope>
    <source>
        <strain evidence="1 2">CV919-312</strain>
    </source>
</reference>
<keyword evidence="2" id="KW-1185">Reference proteome</keyword>
<evidence type="ECO:0000313" key="2">
    <source>
        <dbReference type="Proteomes" id="UP000050471"/>
    </source>
</evidence>
<dbReference type="Proteomes" id="UP000050471">
    <property type="component" value="Unassembled WGS sequence"/>
</dbReference>
<accession>A0A0P7I0M5</accession>
<proteinExistence type="predicted"/>
<dbReference type="EMBL" id="LKBA01000019">
    <property type="protein sequence ID" value="KPN62380.1"/>
    <property type="molecule type" value="Genomic_DNA"/>
</dbReference>
<dbReference type="STRING" id="154981.AKJ29_09090"/>
<comment type="caution">
    <text evidence="1">The sequence shown here is derived from an EMBL/GenBank/DDBJ whole genome shotgun (WGS) entry which is preliminary data.</text>
</comment>
<dbReference type="RefSeq" id="WP_055192026.1">
    <property type="nucleotide sequence ID" value="NZ_FPBS01000014.1"/>
</dbReference>
<gene>
    <name evidence="1" type="ORF">AKJ29_09090</name>
</gene>
<organism evidence="1 2">
    <name type="scientific">Aliiroseovarius crassostreae</name>
    <dbReference type="NCBI Taxonomy" id="154981"/>
    <lineage>
        <taxon>Bacteria</taxon>
        <taxon>Pseudomonadati</taxon>
        <taxon>Pseudomonadota</taxon>
        <taxon>Alphaproteobacteria</taxon>
        <taxon>Rhodobacterales</taxon>
        <taxon>Paracoccaceae</taxon>
        <taxon>Aliiroseovarius</taxon>
    </lineage>
</organism>
<protein>
    <submittedName>
        <fullName evidence="1">Uncharacterized protein</fullName>
    </submittedName>
</protein>